<comment type="caution">
    <text evidence="2">The sequence shown here is derived from an EMBL/GenBank/DDBJ whole genome shotgun (WGS) entry which is preliminary data.</text>
</comment>
<dbReference type="InterPro" id="IPR036890">
    <property type="entry name" value="HATPase_C_sf"/>
</dbReference>
<name>A0AB34TAD2_9BIFI</name>
<feature type="transmembrane region" description="Helical" evidence="1">
    <location>
        <begin position="62"/>
        <end position="84"/>
    </location>
</feature>
<dbReference type="EMBL" id="AWFK01000004">
    <property type="protein sequence ID" value="KOA51115.1"/>
    <property type="molecule type" value="Genomic_DNA"/>
</dbReference>
<dbReference type="Proteomes" id="UP000037239">
    <property type="component" value="Unassembled WGS sequence"/>
</dbReference>
<dbReference type="SUPFAM" id="SSF55874">
    <property type="entry name" value="ATPase domain of HSP90 chaperone/DNA topoisomerase II/histidine kinase"/>
    <property type="match status" value="1"/>
</dbReference>
<dbReference type="AlphaFoldDB" id="A0AB34TAD2"/>
<keyword evidence="1" id="KW-0812">Transmembrane</keyword>
<sequence length="297" mass="33031">MLTLSLFMPFPLPSFGIGIIMVLVGILGTASLYDVIFAVPIAALGVLHYLNHTVASNTGNWLRFAIIVSLMITSASLGTLLRQLRLRKHAERQRTADLERFQMARMLHDAVANDITKALLHVDDPSTQINRALLHDQLAQALGDTHHVIRMLERTDEPAKAPTTAPTSNWAALTQLLDNAHTELRQAGFDGEVLTAHLNHSVDSTIIELSSSVVRELATNIIKYANRAYPYVITLQFANDTIMLQTTNICRDDPAEHQYGMGSGLRRHQQQCEFLGGSLEYRRQGNKWSTACTLPLR</sequence>
<dbReference type="Gene3D" id="3.30.565.10">
    <property type="entry name" value="Histidine kinase-like ATPase, C-terminal domain"/>
    <property type="match status" value="1"/>
</dbReference>
<evidence type="ECO:0000313" key="3">
    <source>
        <dbReference type="Proteomes" id="UP000037239"/>
    </source>
</evidence>
<evidence type="ECO:0000256" key="1">
    <source>
        <dbReference type="SAM" id="Phobius"/>
    </source>
</evidence>
<gene>
    <name evidence="2" type="ORF">BAAM0483_02545</name>
</gene>
<proteinExistence type="predicted"/>
<reference evidence="2 3" key="1">
    <citation type="journal article" date="2015" name="Int J Genomics">
        <title>Comparative Genomics Revealed Genetic Diversity and Species/Strain-Level Differences in Carbohydrate Metabolism of Three Probiotic Bifidobacterial Species.</title>
        <authorList>
            <person name="Odamaki T."/>
            <person name="Horigome A."/>
            <person name="Sugahara H."/>
            <person name="Hashikura N."/>
            <person name="Minami J."/>
            <person name="Xiao J.Z."/>
            <person name="Abe F."/>
        </authorList>
    </citation>
    <scope>NUCLEOTIDE SEQUENCE [LARGE SCALE GENOMIC DNA]</scope>
    <source>
        <strain evidence="2 3">MCC 0483</strain>
    </source>
</reference>
<protein>
    <recommendedName>
        <fullName evidence="4">Histidine kinase</fullName>
    </recommendedName>
</protein>
<evidence type="ECO:0000313" key="2">
    <source>
        <dbReference type="EMBL" id="KOA51115.1"/>
    </source>
</evidence>
<organism evidence="2 3">
    <name type="scientific">Bifidobacterium animalis subsp. animalis MCC 0483</name>
    <dbReference type="NCBI Taxonomy" id="1365955"/>
    <lineage>
        <taxon>Bacteria</taxon>
        <taxon>Bacillati</taxon>
        <taxon>Actinomycetota</taxon>
        <taxon>Actinomycetes</taxon>
        <taxon>Bifidobacteriales</taxon>
        <taxon>Bifidobacteriaceae</taxon>
        <taxon>Bifidobacterium</taxon>
    </lineage>
</organism>
<evidence type="ECO:0008006" key="4">
    <source>
        <dbReference type="Google" id="ProtNLM"/>
    </source>
</evidence>
<feature type="transmembrane region" description="Helical" evidence="1">
    <location>
        <begin position="6"/>
        <end position="27"/>
    </location>
</feature>
<keyword evidence="1" id="KW-0472">Membrane</keyword>
<accession>A0AB34TAD2</accession>
<keyword evidence="1" id="KW-1133">Transmembrane helix</keyword>